<dbReference type="Gene3D" id="1.10.357.10">
    <property type="entry name" value="Tetracycline Repressor, domain 2"/>
    <property type="match status" value="1"/>
</dbReference>
<dbReference type="SUPFAM" id="SSF46689">
    <property type="entry name" value="Homeodomain-like"/>
    <property type="match status" value="1"/>
</dbReference>
<keyword evidence="3" id="KW-0804">Transcription</keyword>
<accession>A0ABT4TW70</accession>
<dbReference type="PRINTS" id="PR00455">
    <property type="entry name" value="HTHTETR"/>
</dbReference>
<feature type="domain" description="HTH tetR-type" evidence="5">
    <location>
        <begin position="6"/>
        <end position="66"/>
    </location>
</feature>
<evidence type="ECO:0000259" key="5">
    <source>
        <dbReference type="PROSITE" id="PS50977"/>
    </source>
</evidence>
<dbReference type="Proteomes" id="UP001165685">
    <property type="component" value="Unassembled WGS sequence"/>
</dbReference>
<dbReference type="RefSeq" id="WP_270681528.1">
    <property type="nucleotide sequence ID" value="NZ_JAQFWP010000120.1"/>
</dbReference>
<organism evidence="6 7">
    <name type="scientific">Nocardiopsis suaedae</name>
    <dbReference type="NCBI Taxonomy" id="3018444"/>
    <lineage>
        <taxon>Bacteria</taxon>
        <taxon>Bacillati</taxon>
        <taxon>Actinomycetota</taxon>
        <taxon>Actinomycetes</taxon>
        <taxon>Streptosporangiales</taxon>
        <taxon>Nocardiopsidaceae</taxon>
        <taxon>Nocardiopsis</taxon>
    </lineage>
</organism>
<dbReference type="PANTHER" id="PTHR47506:SF1">
    <property type="entry name" value="HTH-TYPE TRANSCRIPTIONAL REGULATOR YJDC"/>
    <property type="match status" value="1"/>
</dbReference>
<keyword evidence="7" id="KW-1185">Reference proteome</keyword>
<protein>
    <submittedName>
        <fullName evidence="6">TetR/AcrR family transcriptional regulator</fullName>
    </submittedName>
</protein>
<dbReference type="PROSITE" id="PS50977">
    <property type="entry name" value="HTH_TETR_2"/>
    <property type="match status" value="1"/>
</dbReference>
<evidence type="ECO:0000313" key="7">
    <source>
        <dbReference type="Proteomes" id="UP001165685"/>
    </source>
</evidence>
<dbReference type="Gene3D" id="1.10.10.60">
    <property type="entry name" value="Homeodomain-like"/>
    <property type="match status" value="1"/>
</dbReference>
<keyword evidence="2 4" id="KW-0238">DNA-binding</keyword>
<dbReference type="Pfam" id="PF00440">
    <property type="entry name" value="TetR_N"/>
    <property type="match status" value="1"/>
</dbReference>
<gene>
    <name evidence="6" type="ORF">O4U47_30840</name>
</gene>
<evidence type="ECO:0000256" key="2">
    <source>
        <dbReference type="ARBA" id="ARBA00023125"/>
    </source>
</evidence>
<reference evidence="6" key="1">
    <citation type="submission" date="2023-01" db="EMBL/GenBank/DDBJ databases">
        <title>Draft genome sequence of Nocardiopsis sp. LSu2-4 isolated from halophytes.</title>
        <authorList>
            <person name="Duangmal K."/>
            <person name="Chantavorakit T."/>
        </authorList>
    </citation>
    <scope>NUCLEOTIDE SEQUENCE</scope>
    <source>
        <strain evidence="6">LSu2-4</strain>
    </source>
</reference>
<evidence type="ECO:0000256" key="4">
    <source>
        <dbReference type="PROSITE-ProRule" id="PRU00335"/>
    </source>
</evidence>
<dbReference type="SUPFAM" id="SSF48498">
    <property type="entry name" value="Tetracyclin repressor-like, C-terminal domain"/>
    <property type="match status" value="1"/>
</dbReference>
<evidence type="ECO:0000313" key="6">
    <source>
        <dbReference type="EMBL" id="MDA2808943.1"/>
    </source>
</evidence>
<feature type="DNA-binding region" description="H-T-H motif" evidence="4">
    <location>
        <begin position="29"/>
        <end position="48"/>
    </location>
</feature>
<proteinExistence type="predicted"/>
<sequence length="200" mass="21392">MGRPRKFDEERVVEAASRVFWRKGYEAASTDELCAATGLTRSSLFNAFTSKEQLFRRALAHYLADRSDRQAAALDAPDASGAERIRRVFTLVIEDEAANRGGPGEGGPGCFSVNTITSMAHLDPEIARLVEADVEKRLSALRLALMDGRLDGSVTSGRDPADLAWYLNAVISGMRISGQAGAGSRTLEAVAATGMDALTA</sequence>
<evidence type="ECO:0000256" key="3">
    <source>
        <dbReference type="ARBA" id="ARBA00023163"/>
    </source>
</evidence>
<dbReference type="PANTHER" id="PTHR47506">
    <property type="entry name" value="TRANSCRIPTIONAL REGULATORY PROTEIN"/>
    <property type="match status" value="1"/>
</dbReference>
<keyword evidence="1" id="KW-0805">Transcription regulation</keyword>
<comment type="caution">
    <text evidence="6">The sequence shown here is derived from an EMBL/GenBank/DDBJ whole genome shotgun (WGS) entry which is preliminary data.</text>
</comment>
<dbReference type="InterPro" id="IPR036271">
    <property type="entry name" value="Tet_transcr_reg_TetR-rel_C_sf"/>
</dbReference>
<dbReference type="EMBL" id="JAQFWP010000120">
    <property type="protein sequence ID" value="MDA2808943.1"/>
    <property type="molecule type" value="Genomic_DNA"/>
</dbReference>
<evidence type="ECO:0000256" key="1">
    <source>
        <dbReference type="ARBA" id="ARBA00023015"/>
    </source>
</evidence>
<dbReference type="InterPro" id="IPR009057">
    <property type="entry name" value="Homeodomain-like_sf"/>
</dbReference>
<dbReference type="InterPro" id="IPR001647">
    <property type="entry name" value="HTH_TetR"/>
</dbReference>
<name>A0ABT4TW70_9ACTN</name>